<name>A0AAD6SBT9_9AGAR</name>
<feature type="region of interest" description="Disordered" evidence="1">
    <location>
        <begin position="111"/>
        <end position="132"/>
    </location>
</feature>
<sequence>MPKLPLLFEFVSSSFSDSFPQSVWRPLDAEAETWSSYHRFGLFDAYLESYTHPHLRGTSLGYSAIASFVTPSSEGPRARRTRITAAQLHIQPCSNSPPAVSFLREQGFSEAPGSVRRSNTFEREQNSGISGV</sequence>
<comment type="caution">
    <text evidence="2">The sequence shown here is derived from an EMBL/GenBank/DDBJ whole genome shotgun (WGS) entry which is preliminary data.</text>
</comment>
<organism evidence="2 3">
    <name type="scientific">Mycena alexandri</name>
    <dbReference type="NCBI Taxonomy" id="1745969"/>
    <lineage>
        <taxon>Eukaryota</taxon>
        <taxon>Fungi</taxon>
        <taxon>Dikarya</taxon>
        <taxon>Basidiomycota</taxon>
        <taxon>Agaricomycotina</taxon>
        <taxon>Agaricomycetes</taxon>
        <taxon>Agaricomycetidae</taxon>
        <taxon>Agaricales</taxon>
        <taxon>Marasmiineae</taxon>
        <taxon>Mycenaceae</taxon>
        <taxon>Mycena</taxon>
    </lineage>
</organism>
<reference evidence="2" key="1">
    <citation type="submission" date="2023-03" db="EMBL/GenBank/DDBJ databases">
        <title>Massive genome expansion in bonnet fungi (Mycena s.s.) driven by repeated elements and novel gene families across ecological guilds.</title>
        <authorList>
            <consortium name="Lawrence Berkeley National Laboratory"/>
            <person name="Harder C.B."/>
            <person name="Miyauchi S."/>
            <person name="Viragh M."/>
            <person name="Kuo A."/>
            <person name="Thoen E."/>
            <person name="Andreopoulos B."/>
            <person name="Lu D."/>
            <person name="Skrede I."/>
            <person name="Drula E."/>
            <person name="Henrissat B."/>
            <person name="Morin E."/>
            <person name="Kohler A."/>
            <person name="Barry K."/>
            <person name="LaButti K."/>
            <person name="Morin E."/>
            <person name="Salamov A."/>
            <person name="Lipzen A."/>
            <person name="Mereny Z."/>
            <person name="Hegedus B."/>
            <person name="Baldrian P."/>
            <person name="Stursova M."/>
            <person name="Weitz H."/>
            <person name="Taylor A."/>
            <person name="Grigoriev I.V."/>
            <person name="Nagy L.G."/>
            <person name="Martin F."/>
            <person name="Kauserud H."/>
        </authorList>
    </citation>
    <scope>NUCLEOTIDE SEQUENCE</scope>
    <source>
        <strain evidence="2">CBHHK200</strain>
    </source>
</reference>
<dbReference type="EMBL" id="JARJCM010000182">
    <property type="protein sequence ID" value="KAJ7023786.1"/>
    <property type="molecule type" value="Genomic_DNA"/>
</dbReference>
<gene>
    <name evidence="2" type="ORF">C8F04DRAFT_1193097</name>
</gene>
<evidence type="ECO:0000313" key="2">
    <source>
        <dbReference type="EMBL" id="KAJ7023786.1"/>
    </source>
</evidence>
<proteinExistence type="predicted"/>
<accession>A0AAD6SBT9</accession>
<dbReference type="Proteomes" id="UP001218188">
    <property type="component" value="Unassembled WGS sequence"/>
</dbReference>
<protein>
    <submittedName>
        <fullName evidence="2">Uncharacterized protein</fullName>
    </submittedName>
</protein>
<evidence type="ECO:0000313" key="3">
    <source>
        <dbReference type="Proteomes" id="UP001218188"/>
    </source>
</evidence>
<dbReference type="AlphaFoldDB" id="A0AAD6SBT9"/>
<keyword evidence="3" id="KW-1185">Reference proteome</keyword>
<evidence type="ECO:0000256" key="1">
    <source>
        <dbReference type="SAM" id="MobiDB-lite"/>
    </source>
</evidence>